<dbReference type="InterPro" id="IPR032255">
    <property type="entry name" value="HBM"/>
</dbReference>
<proteinExistence type="inferred from homology"/>
<feature type="compositionally biased region" description="Polar residues" evidence="4">
    <location>
        <begin position="400"/>
        <end position="415"/>
    </location>
</feature>
<dbReference type="OrthoDB" id="8482111at2"/>
<dbReference type="EMBL" id="WIVE01000077">
    <property type="protein sequence ID" value="MQX38194.1"/>
    <property type="molecule type" value="Genomic_DNA"/>
</dbReference>
<keyword evidence="10" id="KW-1185">Reference proteome</keyword>
<comment type="similarity">
    <text evidence="2">Belongs to the methyl-accepting chemotaxis (MCP) protein family.</text>
</comment>
<evidence type="ECO:0000256" key="5">
    <source>
        <dbReference type="SAM" id="Phobius"/>
    </source>
</evidence>
<dbReference type="Pfam" id="PF07238">
    <property type="entry name" value="PilZ"/>
    <property type="match status" value="1"/>
</dbReference>
<keyword evidence="5" id="KW-0472">Membrane</keyword>
<gene>
    <name evidence="9" type="ORF">GHC57_16890</name>
</gene>
<feature type="transmembrane region" description="Helical" evidence="5">
    <location>
        <begin position="301"/>
        <end position="323"/>
    </location>
</feature>
<dbReference type="Proteomes" id="UP000434582">
    <property type="component" value="Unassembled WGS sequence"/>
</dbReference>
<keyword evidence="5" id="KW-0812">Transmembrane</keyword>
<dbReference type="Pfam" id="PF00672">
    <property type="entry name" value="HAMP"/>
    <property type="match status" value="1"/>
</dbReference>
<dbReference type="CDD" id="cd06225">
    <property type="entry name" value="HAMP"/>
    <property type="match status" value="1"/>
</dbReference>
<dbReference type="InterPro" id="IPR004089">
    <property type="entry name" value="MCPsignal_dom"/>
</dbReference>
<organism evidence="9 10">
    <name type="scientific">Roseospira navarrensis</name>
    <dbReference type="NCBI Taxonomy" id="140058"/>
    <lineage>
        <taxon>Bacteria</taxon>
        <taxon>Pseudomonadati</taxon>
        <taxon>Pseudomonadota</taxon>
        <taxon>Alphaproteobacteria</taxon>
        <taxon>Rhodospirillales</taxon>
        <taxon>Rhodospirillaceae</taxon>
        <taxon>Roseospira</taxon>
    </lineage>
</organism>
<reference evidence="9 10" key="1">
    <citation type="submission" date="2019-10" db="EMBL/GenBank/DDBJ databases">
        <title>Draft whole-genome sequence of the purple nonsulfur photosynthetic bacterium Roseospira navarrensis DSM 15114.</title>
        <authorList>
            <person name="Kyndt J.A."/>
            <person name="Meyer T.E."/>
        </authorList>
    </citation>
    <scope>NUCLEOTIDE SEQUENCE [LARGE SCALE GENOMIC DNA]</scope>
    <source>
        <strain evidence="9 10">DSM 15114</strain>
    </source>
</reference>
<dbReference type="SMART" id="SM00283">
    <property type="entry name" value="MA"/>
    <property type="match status" value="1"/>
</dbReference>
<keyword evidence="5" id="KW-1133">Transmembrane helix</keyword>
<dbReference type="InterPro" id="IPR003660">
    <property type="entry name" value="HAMP_dom"/>
</dbReference>
<dbReference type="SUPFAM" id="SSF58104">
    <property type="entry name" value="Methyl-accepting chemotaxis protein (MCP) signaling domain"/>
    <property type="match status" value="1"/>
</dbReference>
<dbReference type="SUPFAM" id="SSF141371">
    <property type="entry name" value="PilZ domain-like"/>
    <property type="match status" value="1"/>
</dbReference>
<sequence length="767" mass="82097">MSAFTNIRIKTKISLGFGVVLVLLAVICTVSVLYLRGADANLSEYRQLARLANDVGNVQAEMLETRMAAKDFIIRGSEDFAPAVTSAAERAIEATQAAIALAENEQRIAQLREMEDELTGYVSAFDQVVQQQIARNRLYAELVVVGPQIEQNLTNVMRSAFDDDDAEAAYLAGLVLRNLLLGRLYTAVYLVGNDEASYQRALQEIAEMQTQSDTLEAALNDPDRLRLAREARDGAGVYAAAFEQIGTAISTRNDLIENTLDAAGPVIARQVRELKRSIQARQDELGPLAAEQVQTAVLTTMIVGGVALLLGLGAAWLIGSAIASPVKRMTSAMLTLADGDTTVEVPAQGRKDEIGQMSDALVVLRAGAQERDRMRAEQAAAEQRAEEERRTALRSMADNVESSSRSALESVQTLADTMHADSQRLSGASQQVSEHASTVSAAAEEAQANAQTVASAAEELNASIAEIGRQVDQSRTVANSAVDKANATQEVVGHLGEVGERIGEVVKLIGEIADQTNLLALNATIEAARAGDAGKGFAVVASEVKSLAQQTARSTNDIAQRVGEIQSVSNEAAAAIQAVAETIREMDAITTSVAGSVDQQRGATQEIVQSIQESASATREVSMLIGKVNEQSQVTMSASRTVEENASSLFGAVSDYGQTVTRLIRSSTSDVDRRLHERFAVEAEVIADSQGTREQTLLVDVSRGGARIEPVDHIKRGDTLTLHVPSLSARWHGRAVNVSPAGLHVQFDEEQDIDVARLQRSTRMAAQ</sequence>
<evidence type="ECO:0000256" key="2">
    <source>
        <dbReference type="ARBA" id="ARBA00029447"/>
    </source>
</evidence>
<dbReference type="AlphaFoldDB" id="A0A7X1ZHQ9"/>
<evidence type="ECO:0000256" key="3">
    <source>
        <dbReference type="PROSITE-ProRule" id="PRU00284"/>
    </source>
</evidence>
<dbReference type="InterPro" id="IPR009875">
    <property type="entry name" value="PilZ_domain"/>
</dbReference>
<dbReference type="PROSITE" id="PS51753">
    <property type="entry name" value="HBM"/>
    <property type="match status" value="1"/>
</dbReference>
<feature type="domain" description="HBM" evidence="8">
    <location>
        <begin position="47"/>
        <end position="286"/>
    </location>
</feature>
<comment type="caution">
    <text evidence="9">The sequence shown here is derived from an EMBL/GenBank/DDBJ whole genome shotgun (WGS) entry which is preliminary data.</text>
</comment>
<feature type="region of interest" description="Disordered" evidence="4">
    <location>
        <begin position="373"/>
        <end position="444"/>
    </location>
</feature>
<evidence type="ECO:0000313" key="9">
    <source>
        <dbReference type="EMBL" id="MQX38194.1"/>
    </source>
</evidence>
<dbReference type="PANTHER" id="PTHR32089:SF112">
    <property type="entry name" value="LYSOZYME-LIKE PROTEIN-RELATED"/>
    <property type="match status" value="1"/>
</dbReference>
<feature type="domain" description="Methyl-accepting transducer" evidence="6">
    <location>
        <begin position="396"/>
        <end position="646"/>
    </location>
</feature>
<name>A0A7X1ZHQ9_9PROT</name>
<dbReference type="RefSeq" id="WP_153346406.1">
    <property type="nucleotide sequence ID" value="NZ_WIVE01000077.1"/>
</dbReference>
<dbReference type="GO" id="GO:0035438">
    <property type="term" value="F:cyclic-di-GMP binding"/>
    <property type="evidence" value="ECO:0007669"/>
    <property type="project" value="InterPro"/>
</dbReference>
<dbReference type="PROSITE" id="PS50111">
    <property type="entry name" value="CHEMOTAXIS_TRANSDUC_2"/>
    <property type="match status" value="1"/>
</dbReference>
<accession>A0A7X1ZHQ9</accession>
<evidence type="ECO:0000313" key="10">
    <source>
        <dbReference type="Proteomes" id="UP000434582"/>
    </source>
</evidence>
<dbReference type="GO" id="GO:0007165">
    <property type="term" value="P:signal transduction"/>
    <property type="evidence" value="ECO:0007669"/>
    <property type="project" value="UniProtKB-KW"/>
</dbReference>
<dbReference type="Pfam" id="PF00015">
    <property type="entry name" value="MCPsignal"/>
    <property type="match status" value="1"/>
</dbReference>
<dbReference type="SMART" id="SM00304">
    <property type="entry name" value="HAMP"/>
    <property type="match status" value="1"/>
</dbReference>
<evidence type="ECO:0000256" key="4">
    <source>
        <dbReference type="SAM" id="MobiDB-lite"/>
    </source>
</evidence>
<dbReference type="Gene3D" id="1.10.287.950">
    <property type="entry name" value="Methyl-accepting chemotaxis protein"/>
    <property type="match status" value="1"/>
</dbReference>
<dbReference type="SMART" id="SM01358">
    <property type="entry name" value="HBM"/>
    <property type="match status" value="1"/>
</dbReference>
<evidence type="ECO:0000256" key="1">
    <source>
        <dbReference type="ARBA" id="ARBA00023224"/>
    </source>
</evidence>
<evidence type="ECO:0000259" key="7">
    <source>
        <dbReference type="PROSITE" id="PS50885"/>
    </source>
</evidence>
<dbReference type="PROSITE" id="PS50885">
    <property type="entry name" value="HAMP"/>
    <property type="match status" value="1"/>
</dbReference>
<dbReference type="Pfam" id="PF12729">
    <property type="entry name" value="4HB_MCP_1"/>
    <property type="match status" value="1"/>
</dbReference>
<dbReference type="InterPro" id="IPR024478">
    <property type="entry name" value="HlyB_4HB_MCP"/>
</dbReference>
<feature type="domain" description="HAMP" evidence="7">
    <location>
        <begin position="320"/>
        <end position="373"/>
    </location>
</feature>
<evidence type="ECO:0000259" key="8">
    <source>
        <dbReference type="PROSITE" id="PS51753"/>
    </source>
</evidence>
<keyword evidence="1 3" id="KW-0807">Transducer</keyword>
<protein>
    <submittedName>
        <fullName evidence="9">HAMP domain-containing protein</fullName>
    </submittedName>
</protein>
<feature type="compositionally biased region" description="Polar residues" evidence="4">
    <location>
        <begin position="423"/>
        <end position="435"/>
    </location>
</feature>
<dbReference type="PANTHER" id="PTHR32089">
    <property type="entry name" value="METHYL-ACCEPTING CHEMOTAXIS PROTEIN MCPB"/>
    <property type="match status" value="1"/>
</dbReference>
<evidence type="ECO:0000259" key="6">
    <source>
        <dbReference type="PROSITE" id="PS50111"/>
    </source>
</evidence>
<dbReference type="Gene3D" id="1.20.1440.210">
    <property type="match status" value="1"/>
</dbReference>
<dbReference type="GO" id="GO:0016020">
    <property type="term" value="C:membrane"/>
    <property type="evidence" value="ECO:0007669"/>
    <property type="project" value="InterPro"/>
</dbReference>
<dbReference type="Gene3D" id="6.10.340.10">
    <property type="match status" value="1"/>
</dbReference>
<feature type="transmembrane region" description="Helical" evidence="5">
    <location>
        <begin position="12"/>
        <end position="35"/>
    </location>
</feature>